<organism evidence="2 3">
    <name type="scientific">Pelagibacterium lacus</name>
    <dbReference type="NCBI Taxonomy" id="2282655"/>
    <lineage>
        <taxon>Bacteria</taxon>
        <taxon>Pseudomonadati</taxon>
        <taxon>Pseudomonadota</taxon>
        <taxon>Alphaproteobacteria</taxon>
        <taxon>Hyphomicrobiales</taxon>
        <taxon>Devosiaceae</taxon>
        <taxon>Pelagibacterium</taxon>
    </lineage>
</organism>
<evidence type="ECO:0000256" key="1">
    <source>
        <dbReference type="SAM" id="SignalP"/>
    </source>
</evidence>
<dbReference type="RefSeq" id="WP_114644280.1">
    <property type="nucleotide sequence ID" value="NZ_QQNH01000001.1"/>
</dbReference>
<protein>
    <recommendedName>
        <fullName evidence="4">HdeA/HdeB family protein</fullName>
    </recommendedName>
</protein>
<keyword evidence="1" id="KW-0732">Signal</keyword>
<dbReference type="EMBL" id="QQNH01000001">
    <property type="protein sequence ID" value="RDE10560.1"/>
    <property type="molecule type" value="Genomic_DNA"/>
</dbReference>
<keyword evidence="3" id="KW-1185">Reference proteome</keyword>
<dbReference type="OrthoDB" id="8974130at2"/>
<sequence>MNRIVFATILAAATLASGQANAYLVKGNVTCPEIMEEHNNETYRAMNRWWLLGYITGRNYELDLETGLDVGEDALYKTAYQFCADNPDLTWDDAAYFLYDQMQ</sequence>
<evidence type="ECO:0000313" key="2">
    <source>
        <dbReference type="EMBL" id="RDE10560.1"/>
    </source>
</evidence>
<reference evidence="3" key="1">
    <citation type="submission" date="2018-07" db="EMBL/GenBank/DDBJ databases">
        <authorList>
            <person name="Liu B.-T."/>
            <person name="Du Z."/>
        </authorList>
    </citation>
    <scope>NUCLEOTIDE SEQUENCE [LARGE SCALE GENOMIC DNA]</scope>
    <source>
        <strain evidence="3">XYN52</strain>
    </source>
</reference>
<dbReference type="Proteomes" id="UP000253759">
    <property type="component" value="Unassembled WGS sequence"/>
</dbReference>
<evidence type="ECO:0008006" key="4">
    <source>
        <dbReference type="Google" id="ProtNLM"/>
    </source>
</evidence>
<name>A0A369WAZ0_9HYPH</name>
<feature type="chain" id="PRO_5017066994" description="HdeA/HdeB family protein" evidence="1">
    <location>
        <begin position="23"/>
        <end position="103"/>
    </location>
</feature>
<dbReference type="AlphaFoldDB" id="A0A369WAZ0"/>
<evidence type="ECO:0000313" key="3">
    <source>
        <dbReference type="Proteomes" id="UP000253759"/>
    </source>
</evidence>
<gene>
    <name evidence="2" type="ORF">DVH29_01010</name>
</gene>
<accession>A0A369WAZ0</accession>
<feature type="signal peptide" evidence="1">
    <location>
        <begin position="1"/>
        <end position="22"/>
    </location>
</feature>
<proteinExistence type="predicted"/>
<comment type="caution">
    <text evidence="2">The sequence shown here is derived from an EMBL/GenBank/DDBJ whole genome shotgun (WGS) entry which is preliminary data.</text>
</comment>